<protein>
    <submittedName>
        <fullName evidence="11">Potassium/sodium uptake protein NtpJ</fullName>
    </submittedName>
</protein>
<dbReference type="GO" id="GO:0015379">
    <property type="term" value="F:potassium:chloride symporter activity"/>
    <property type="evidence" value="ECO:0007669"/>
    <property type="project" value="InterPro"/>
</dbReference>
<sequence length="447" mass="48946">MIKKWINNLSYTRIIAFSFLLVIVVGSIFLCFPFSSRNREWTPFIDALFTATSATGVTGLIVYDTFTYWSIFGQIVILLMIQIGGIGLMTIISMFAIFAKKKIGLHERMILMQSSGNMRISGIVKLVKRIIMGTVIFEGAGAVILASKFIPKMGFWEGLYNGIFHSISAFCNAGFDLMGKYEEFSSFTGYETDMIVSITIVMLIIIGGIGFLVWDDILKNKHYFREYSLHSKIVIITTVVLITLGTVGYYLFEASTNLRELTIPEKIISSLFMSVTTRTAGFNSMDLTTLSESGSILTMILMFIGGSPGSTAGGIKTTTLAIVIIAAFSMSKGRNDVTVFKKQVEESLIKQAAVITYVYLAGVLTATMIICFVEKISASTVMFEVISAAATVGLSKGITPSLGVFSKIILIVLMYGGRIGGLSLLLVFGEQKKEAPLKRPLEKVMIG</sequence>
<feature type="transmembrane region" description="Helical" evidence="10">
    <location>
        <begin position="404"/>
        <end position="429"/>
    </location>
</feature>
<comment type="subcellular location">
    <subcellularLocation>
        <location evidence="1">Cell membrane</location>
        <topology evidence="1">Multi-pass membrane protein</topology>
    </subcellularLocation>
</comment>
<feature type="transmembrane region" description="Helical" evidence="10">
    <location>
        <begin position="313"/>
        <end position="331"/>
    </location>
</feature>
<organism evidence="11">
    <name type="scientific">bioreactor metagenome</name>
    <dbReference type="NCBI Taxonomy" id="1076179"/>
    <lineage>
        <taxon>unclassified sequences</taxon>
        <taxon>metagenomes</taxon>
        <taxon>ecological metagenomes</taxon>
    </lineage>
</organism>
<evidence type="ECO:0000256" key="5">
    <source>
        <dbReference type="ARBA" id="ARBA00022692"/>
    </source>
</evidence>
<dbReference type="PANTHER" id="PTHR32024">
    <property type="entry name" value="TRK SYSTEM POTASSIUM UPTAKE PROTEIN TRKG-RELATED"/>
    <property type="match status" value="1"/>
</dbReference>
<evidence type="ECO:0000256" key="2">
    <source>
        <dbReference type="ARBA" id="ARBA00022448"/>
    </source>
</evidence>
<keyword evidence="7 10" id="KW-1133">Transmembrane helix</keyword>
<evidence type="ECO:0000256" key="3">
    <source>
        <dbReference type="ARBA" id="ARBA00022475"/>
    </source>
</evidence>
<keyword evidence="2" id="KW-0813">Transport</keyword>
<reference evidence="11" key="1">
    <citation type="submission" date="2019-08" db="EMBL/GenBank/DDBJ databases">
        <authorList>
            <person name="Kucharzyk K."/>
            <person name="Murdoch R.W."/>
            <person name="Higgins S."/>
            <person name="Loffler F."/>
        </authorList>
    </citation>
    <scope>NUCLEOTIDE SEQUENCE</scope>
</reference>
<evidence type="ECO:0000256" key="4">
    <source>
        <dbReference type="ARBA" id="ARBA00022538"/>
    </source>
</evidence>
<evidence type="ECO:0000256" key="1">
    <source>
        <dbReference type="ARBA" id="ARBA00004651"/>
    </source>
</evidence>
<name>A0A644VNN5_9ZZZZ</name>
<evidence type="ECO:0000256" key="6">
    <source>
        <dbReference type="ARBA" id="ARBA00022958"/>
    </source>
</evidence>
<feature type="transmembrane region" description="Helical" evidence="10">
    <location>
        <begin position="233"/>
        <end position="252"/>
    </location>
</feature>
<feature type="transmembrane region" description="Helical" evidence="10">
    <location>
        <begin position="194"/>
        <end position="213"/>
    </location>
</feature>
<dbReference type="EMBL" id="VSSQ01000377">
    <property type="protein sequence ID" value="MPL92988.1"/>
    <property type="molecule type" value="Genomic_DNA"/>
</dbReference>
<evidence type="ECO:0000313" key="11">
    <source>
        <dbReference type="EMBL" id="MPL92988.1"/>
    </source>
</evidence>
<keyword evidence="9 10" id="KW-0472">Membrane</keyword>
<proteinExistence type="predicted"/>
<keyword evidence="8" id="KW-0406">Ion transport</keyword>
<gene>
    <name evidence="11" type="primary">ntpJ_1</name>
    <name evidence="11" type="ORF">SDC9_39112</name>
</gene>
<keyword evidence="6" id="KW-0630">Potassium</keyword>
<dbReference type="PANTHER" id="PTHR32024:SF1">
    <property type="entry name" value="KTR SYSTEM POTASSIUM UPTAKE PROTEIN B"/>
    <property type="match status" value="1"/>
</dbReference>
<feature type="transmembrane region" description="Helical" evidence="10">
    <location>
        <begin position="351"/>
        <end position="373"/>
    </location>
</feature>
<dbReference type="NCBIfam" id="TIGR00933">
    <property type="entry name" value="2a38"/>
    <property type="match status" value="1"/>
</dbReference>
<keyword evidence="3" id="KW-1003">Cell membrane</keyword>
<evidence type="ECO:0000256" key="9">
    <source>
        <dbReference type="ARBA" id="ARBA00023136"/>
    </source>
</evidence>
<dbReference type="InterPro" id="IPR003445">
    <property type="entry name" value="Cat_transpt"/>
</dbReference>
<dbReference type="AlphaFoldDB" id="A0A644VNN5"/>
<evidence type="ECO:0000256" key="8">
    <source>
        <dbReference type="ARBA" id="ARBA00023065"/>
    </source>
</evidence>
<evidence type="ECO:0000256" key="10">
    <source>
        <dbReference type="SAM" id="Phobius"/>
    </source>
</evidence>
<comment type="caution">
    <text evidence="11">The sequence shown here is derived from an EMBL/GenBank/DDBJ whole genome shotgun (WGS) entry which is preliminary data.</text>
</comment>
<feature type="transmembrane region" description="Helical" evidence="10">
    <location>
        <begin position="75"/>
        <end position="99"/>
    </location>
</feature>
<evidence type="ECO:0000256" key="7">
    <source>
        <dbReference type="ARBA" id="ARBA00022989"/>
    </source>
</evidence>
<feature type="transmembrane region" description="Helical" evidence="10">
    <location>
        <begin position="130"/>
        <end position="150"/>
    </location>
</feature>
<keyword evidence="4" id="KW-0633">Potassium transport</keyword>
<dbReference type="InterPro" id="IPR004772">
    <property type="entry name" value="TrkH"/>
</dbReference>
<dbReference type="GO" id="GO:0005886">
    <property type="term" value="C:plasma membrane"/>
    <property type="evidence" value="ECO:0007669"/>
    <property type="project" value="UniProtKB-SubCell"/>
</dbReference>
<accession>A0A644VNN5</accession>
<feature type="transmembrane region" description="Helical" evidence="10">
    <location>
        <begin position="44"/>
        <end position="63"/>
    </location>
</feature>
<feature type="transmembrane region" description="Helical" evidence="10">
    <location>
        <begin position="14"/>
        <end position="32"/>
    </location>
</feature>
<dbReference type="Pfam" id="PF02386">
    <property type="entry name" value="TrkH"/>
    <property type="match status" value="1"/>
</dbReference>
<keyword evidence="5 10" id="KW-0812">Transmembrane</keyword>